<feature type="region of interest" description="Disordered" evidence="2">
    <location>
        <begin position="607"/>
        <end position="671"/>
    </location>
</feature>
<feature type="region of interest" description="Disordered" evidence="2">
    <location>
        <begin position="477"/>
        <end position="510"/>
    </location>
</feature>
<dbReference type="KEGG" id="dgr:6563413"/>
<proteinExistence type="predicted"/>
<feature type="region of interest" description="Disordered" evidence="2">
    <location>
        <begin position="702"/>
        <end position="784"/>
    </location>
</feature>
<dbReference type="AlphaFoldDB" id="B4JEX4"/>
<gene>
    <name evidence="3" type="primary">Dgri\GH18364</name>
    <name evidence="3" type="ORF">Dgri_GH18364</name>
</gene>
<feature type="compositionally biased region" description="Low complexity" evidence="2">
    <location>
        <begin position="804"/>
        <end position="820"/>
    </location>
</feature>
<reference evidence="3 4" key="1">
    <citation type="journal article" date="2007" name="Nature">
        <title>Evolution of genes and genomes on the Drosophila phylogeny.</title>
        <authorList>
            <consortium name="Drosophila 12 Genomes Consortium"/>
            <person name="Clark A.G."/>
            <person name="Eisen M.B."/>
            <person name="Smith D.R."/>
            <person name="Bergman C.M."/>
            <person name="Oliver B."/>
            <person name="Markow T.A."/>
            <person name="Kaufman T.C."/>
            <person name="Kellis M."/>
            <person name="Gelbart W."/>
            <person name="Iyer V.N."/>
            <person name="Pollard D.A."/>
            <person name="Sackton T.B."/>
            <person name="Larracuente A.M."/>
            <person name="Singh N.D."/>
            <person name="Abad J.P."/>
            <person name="Abt D.N."/>
            <person name="Adryan B."/>
            <person name="Aguade M."/>
            <person name="Akashi H."/>
            <person name="Anderson W.W."/>
            <person name="Aquadro C.F."/>
            <person name="Ardell D.H."/>
            <person name="Arguello R."/>
            <person name="Artieri C.G."/>
            <person name="Barbash D.A."/>
            <person name="Barker D."/>
            <person name="Barsanti P."/>
            <person name="Batterham P."/>
            <person name="Batzoglou S."/>
            <person name="Begun D."/>
            <person name="Bhutkar A."/>
            <person name="Blanco E."/>
            <person name="Bosak S.A."/>
            <person name="Bradley R.K."/>
            <person name="Brand A.D."/>
            <person name="Brent M.R."/>
            <person name="Brooks A.N."/>
            <person name="Brown R.H."/>
            <person name="Butlin R.K."/>
            <person name="Caggese C."/>
            <person name="Calvi B.R."/>
            <person name="Bernardo de Carvalho A."/>
            <person name="Caspi A."/>
            <person name="Castrezana S."/>
            <person name="Celniker S.E."/>
            <person name="Chang J.L."/>
            <person name="Chapple C."/>
            <person name="Chatterji S."/>
            <person name="Chinwalla A."/>
            <person name="Civetta A."/>
            <person name="Clifton S.W."/>
            <person name="Comeron J.M."/>
            <person name="Costello J.C."/>
            <person name="Coyne J.A."/>
            <person name="Daub J."/>
            <person name="David R.G."/>
            <person name="Delcher A.L."/>
            <person name="Delehaunty K."/>
            <person name="Do C.B."/>
            <person name="Ebling H."/>
            <person name="Edwards K."/>
            <person name="Eickbush T."/>
            <person name="Evans J.D."/>
            <person name="Filipski A."/>
            <person name="Findeiss S."/>
            <person name="Freyhult E."/>
            <person name="Fulton L."/>
            <person name="Fulton R."/>
            <person name="Garcia A.C."/>
            <person name="Gardiner A."/>
            <person name="Garfield D.A."/>
            <person name="Garvin B.E."/>
            <person name="Gibson G."/>
            <person name="Gilbert D."/>
            <person name="Gnerre S."/>
            <person name="Godfrey J."/>
            <person name="Good R."/>
            <person name="Gotea V."/>
            <person name="Gravely B."/>
            <person name="Greenberg A.J."/>
            <person name="Griffiths-Jones S."/>
            <person name="Gross S."/>
            <person name="Guigo R."/>
            <person name="Gustafson E.A."/>
            <person name="Haerty W."/>
            <person name="Hahn M.W."/>
            <person name="Halligan D.L."/>
            <person name="Halpern A.L."/>
            <person name="Halter G.M."/>
            <person name="Han M.V."/>
            <person name="Heger A."/>
            <person name="Hillier L."/>
            <person name="Hinrichs A.S."/>
            <person name="Holmes I."/>
            <person name="Hoskins R.A."/>
            <person name="Hubisz M.J."/>
            <person name="Hultmark D."/>
            <person name="Huntley M.A."/>
            <person name="Jaffe D.B."/>
            <person name="Jagadeeshan S."/>
            <person name="Jeck W.R."/>
            <person name="Johnson J."/>
            <person name="Jones C.D."/>
            <person name="Jordan W.C."/>
            <person name="Karpen G.H."/>
            <person name="Kataoka E."/>
            <person name="Keightley P.D."/>
            <person name="Kheradpour P."/>
            <person name="Kirkness E.F."/>
            <person name="Koerich L.B."/>
            <person name="Kristiansen K."/>
            <person name="Kudrna D."/>
            <person name="Kulathinal R.J."/>
            <person name="Kumar S."/>
            <person name="Kwok R."/>
            <person name="Lander E."/>
            <person name="Langley C.H."/>
            <person name="Lapoint R."/>
            <person name="Lazzaro B.P."/>
            <person name="Lee S.J."/>
            <person name="Levesque L."/>
            <person name="Li R."/>
            <person name="Lin C.F."/>
            <person name="Lin M.F."/>
            <person name="Lindblad-Toh K."/>
            <person name="Llopart A."/>
            <person name="Long M."/>
            <person name="Low L."/>
            <person name="Lozovsky E."/>
            <person name="Lu J."/>
            <person name="Luo M."/>
            <person name="Machado C.A."/>
            <person name="Makalowski W."/>
            <person name="Marzo M."/>
            <person name="Matsuda M."/>
            <person name="Matzkin L."/>
            <person name="McAllister B."/>
            <person name="McBride C.S."/>
            <person name="McKernan B."/>
            <person name="McKernan K."/>
            <person name="Mendez-Lago M."/>
            <person name="Minx P."/>
            <person name="Mollenhauer M.U."/>
            <person name="Montooth K."/>
            <person name="Mount S.M."/>
            <person name="Mu X."/>
            <person name="Myers E."/>
            <person name="Negre B."/>
            <person name="Newfeld S."/>
            <person name="Nielsen R."/>
            <person name="Noor M.A."/>
            <person name="O'Grady P."/>
            <person name="Pachter L."/>
            <person name="Papaceit M."/>
            <person name="Parisi M.J."/>
            <person name="Parisi M."/>
            <person name="Parts L."/>
            <person name="Pedersen J.S."/>
            <person name="Pesole G."/>
            <person name="Phillippy A.M."/>
            <person name="Ponting C.P."/>
            <person name="Pop M."/>
            <person name="Porcelli D."/>
            <person name="Powell J.R."/>
            <person name="Prohaska S."/>
            <person name="Pruitt K."/>
            <person name="Puig M."/>
            <person name="Quesneville H."/>
            <person name="Ram K.R."/>
            <person name="Rand D."/>
            <person name="Rasmussen M.D."/>
            <person name="Reed L.K."/>
            <person name="Reenan R."/>
            <person name="Reily A."/>
            <person name="Remington K.A."/>
            <person name="Rieger T.T."/>
            <person name="Ritchie M.G."/>
            <person name="Robin C."/>
            <person name="Rogers Y.H."/>
            <person name="Rohde C."/>
            <person name="Rozas J."/>
            <person name="Rubenfield M.J."/>
            <person name="Ruiz A."/>
            <person name="Russo S."/>
            <person name="Salzberg S.L."/>
            <person name="Sanchez-Gracia A."/>
            <person name="Saranga D.J."/>
            <person name="Sato H."/>
            <person name="Schaeffer S.W."/>
            <person name="Schatz M.C."/>
            <person name="Schlenke T."/>
            <person name="Schwartz R."/>
            <person name="Segarra C."/>
            <person name="Singh R.S."/>
            <person name="Sirot L."/>
            <person name="Sirota M."/>
            <person name="Sisneros N.B."/>
            <person name="Smith C.D."/>
            <person name="Smith T.F."/>
            <person name="Spieth J."/>
            <person name="Stage D.E."/>
            <person name="Stark A."/>
            <person name="Stephan W."/>
            <person name="Strausberg R.L."/>
            <person name="Strempel S."/>
            <person name="Sturgill D."/>
            <person name="Sutton G."/>
            <person name="Sutton G.G."/>
            <person name="Tao W."/>
            <person name="Teichmann S."/>
            <person name="Tobari Y.N."/>
            <person name="Tomimura Y."/>
            <person name="Tsolas J.M."/>
            <person name="Valente V.L."/>
            <person name="Venter E."/>
            <person name="Venter J.C."/>
            <person name="Vicario S."/>
            <person name="Vieira F.G."/>
            <person name="Vilella A.J."/>
            <person name="Villasante A."/>
            <person name="Walenz B."/>
            <person name="Wang J."/>
            <person name="Wasserman M."/>
            <person name="Watts T."/>
            <person name="Wilson D."/>
            <person name="Wilson R.K."/>
            <person name="Wing R.A."/>
            <person name="Wolfner M.F."/>
            <person name="Wong A."/>
            <person name="Wong G.K."/>
            <person name="Wu C.I."/>
            <person name="Wu G."/>
            <person name="Yamamoto D."/>
            <person name="Yang H.P."/>
            <person name="Yang S.P."/>
            <person name="Yorke J.A."/>
            <person name="Yoshida K."/>
            <person name="Zdobnov E."/>
            <person name="Zhang P."/>
            <person name="Zhang Y."/>
            <person name="Zimin A.V."/>
            <person name="Baldwin J."/>
            <person name="Abdouelleil A."/>
            <person name="Abdulkadir J."/>
            <person name="Abebe A."/>
            <person name="Abera B."/>
            <person name="Abreu J."/>
            <person name="Acer S.C."/>
            <person name="Aftuck L."/>
            <person name="Alexander A."/>
            <person name="An P."/>
            <person name="Anderson E."/>
            <person name="Anderson S."/>
            <person name="Arachi H."/>
            <person name="Azer M."/>
            <person name="Bachantsang P."/>
            <person name="Barry A."/>
            <person name="Bayul T."/>
            <person name="Berlin A."/>
            <person name="Bessette D."/>
            <person name="Bloom T."/>
            <person name="Blye J."/>
            <person name="Boguslavskiy L."/>
            <person name="Bonnet C."/>
            <person name="Boukhgalter B."/>
            <person name="Bourzgui I."/>
            <person name="Brown A."/>
            <person name="Cahill P."/>
            <person name="Channer S."/>
            <person name="Cheshatsang Y."/>
            <person name="Chuda L."/>
            <person name="Citroen M."/>
            <person name="Collymore A."/>
            <person name="Cooke P."/>
            <person name="Costello M."/>
            <person name="D'Aco K."/>
            <person name="Daza R."/>
            <person name="De Haan G."/>
            <person name="DeGray S."/>
            <person name="DeMaso C."/>
            <person name="Dhargay N."/>
            <person name="Dooley K."/>
            <person name="Dooley E."/>
            <person name="Doricent M."/>
            <person name="Dorje P."/>
            <person name="Dorjee K."/>
            <person name="Dupes A."/>
            <person name="Elong R."/>
            <person name="Falk J."/>
            <person name="Farina A."/>
            <person name="Faro S."/>
            <person name="Ferguson D."/>
            <person name="Fisher S."/>
            <person name="Foley C.D."/>
            <person name="Franke A."/>
            <person name="Friedrich D."/>
            <person name="Gadbois L."/>
            <person name="Gearin G."/>
            <person name="Gearin C.R."/>
            <person name="Giannoukos G."/>
            <person name="Goode T."/>
            <person name="Graham J."/>
            <person name="Grandbois E."/>
            <person name="Grewal S."/>
            <person name="Gyaltsen K."/>
            <person name="Hafez N."/>
            <person name="Hagos B."/>
            <person name="Hall J."/>
            <person name="Henson C."/>
            <person name="Hollinger A."/>
            <person name="Honan T."/>
            <person name="Huard M.D."/>
            <person name="Hughes L."/>
            <person name="Hurhula B."/>
            <person name="Husby M.E."/>
            <person name="Kamat A."/>
            <person name="Kanga B."/>
            <person name="Kashin S."/>
            <person name="Khazanovich D."/>
            <person name="Kisner P."/>
            <person name="Lance K."/>
            <person name="Lara M."/>
            <person name="Lee W."/>
            <person name="Lennon N."/>
            <person name="Letendre F."/>
            <person name="LeVine R."/>
            <person name="Lipovsky A."/>
            <person name="Liu X."/>
            <person name="Liu J."/>
            <person name="Liu S."/>
            <person name="Lokyitsang T."/>
            <person name="Lokyitsang Y."/>
            <person name="Lubonja R."/>
            <person name="Lui A."/>
            <person name="MacDonald P."/>
            <person name="Magnisalis V."/>
            <person name="Maru K."/>
            <person name="Matthews C."/>
            <person name="McCusker W."/>
            <person name="McDonough S."/>
            <person name="Mehta T."/>
            <person name="Meldrim J."/>
            <person name="Meneus L."/>
            <person name="Mihai O."/>
            <person name="Mihalev A."/>
            <person name="Mihova T."/>
            <person name="Mittelman R."/>
            <person name="Mlenga V."/>
            <person name="Montmayeur A."/>
            <person name="Mulrain L."/>
            <person name="Navidi A."/>
            <person name="Naylor J."/>
            <person name="Negash T."/>
            <person name="Nguyen T."/>
            <person name="Nguyen N."/>
            <person name="Nicol R."/>
            <person name="Norbu C."/>
            <person name="Norbu N."/>
            <person name="Novod N."/>
            <person name="O'Neill B."/>
            <person name="Osman S."/>
            <person name="Markiewicz E."/>
            <person name="Oyono O.L."/>
            <person name="Patti C."/>
            <person name="Phunkhang P."/>
            <person name="Pierre F."/>
            <person name="Priest M."/>
            <person name="Raghuraman S."/>
            <person name="Rege F."/>
            <person name="Reyes R."/>
            <person name="Rise C."/>
            <person name="Rogov P."/>
            <person name="Ross K."/>
            <person name="Ryan E."/>
            <person name="Settipalli S."/>
            <person name="Shea T."/>
            <person name="Sherpa N."/>
            <person name="Shi L."/>
            <person name="Shih D."/>
            <person name="Sparrow T."/>
            <person name="Spaulding J."/>
            <person name="Stalker J."/>
            <person name="Stange-Thomann N."/>
            <person name="Stavropoulos S."/>
            <person name="Stone C."/>
            <person name="Strader C."/>
            <person name="Tesfaye S."/>
            <person name="Thomson T."/>
            <person name="Thoulutsang Y."/>
            <person name="Thoulutsang D."/>
            <person name="Topham K."/>
            <person name="Topping I."/>
            <person name="Tsamla T."/>
            <person name="Vassiliev H."/>
            <person name="Vo A."/>
            <person name="Wangchuk T."/>
            <person name="Wangdi T."/>
            <person name="Weiand M."/>
            <person name="Wilkinson J."/>
            <person name="Wilson A."/>
            <person name="Yadav S."/>
            <person name="Young G."/>
            <person name="Yu Q."/>
            <person name="Zembek L."/>
            <person name="Zhong D."/>
            <person name="Zimmer A."/>
            <person name="Zwirko Z."/>
            <person name="Jaffe D.B."/>
            <person name="Alvarez P."/>
            <person name="Brockman W."/>
            <person name="Butler J."/>
            <person name="Chin C."/>
            <person name="Gnerre S."/>
            <person name="Grabherr M."/>
            <person name="Kleber M."/>
            <person name="Mauceli E."/>
            <person name="MacCallum I."/>
        </authorList>
    </citation>
    <scope>NUCLEOTIDE SEQUENCE [LARGE SCALE GENOMIC DNA]</scope>
    <source>
        <strain evidence="4">Tucson 15287-2541.00</strain>
    </source>
</reference>
<feature type="compositionally biased region" description="Low complexity" evidence="2">
    <location>
        <begin position="626"/>
        <end position="635"/>
    </location>
</feature>
<dbReference type="InParanoid" id="B4JEX4"/>
<dbReference type="OrthoDB" id="6126662at2759"/>
<feature type="compositionally biased region" description="Polar residues" evidence="2">
    <location>
        <begin position="207"/>
        <end position="220"/>
    </location>
</feature>
<feature type="compositionally biased region" description="Polar residues" evidence="2">
    <location>
        <begin position="771"/>
        <end position="784"/>
    </location>
</feature>
<feature type="compositionally biased region" description="Polar residues" evidence="2">
    <location>
        <begin position="636"/>
        <end position="645"/>
    </location>
</feature>
<dbReference type="InterPro" id="IPR051230">
    <property type="entry name" value="APP-Binding"/>
</dbReference>
<accession>B4JEX4</accession>
<keyword evidence="4" id="KW-1185">Reference proteome</keyword>
<keyword evidence="1" id="KW-0677">Repeat</keyword>
<feature type="region of interest" description="Disordered" evidence="2">
    <location>
        <begin position="1"/>
        <end position="27"/>
    </location>
</feature>
<dbReference type="GO" id="GO:0005737">
    <property type="term" value="C:cytoplasm"/>
    <property type="evidence" value="ECO:0007669"/>
    <property type="project" value="TreeGrafter"/>
</dbReference>
<feature type="compositionally biased region" description="Polar residues" evidence="2">
    <location>
        <begin position="501"/>
        <end position="510"/>
    </location>
</feature>
<dbReference type="SUPFAM" id="SSF50729">
    <property type="entry name" value="PH domain-like"/>
    <property type="match status" value="1"/>
</dbReference>
<dbReference type="EMBL" id="CH916369">
    <property type="protein sequence ID" value="EDV93255.1"/>
    <property type="molecule type" value="Genomic_DNA"/>
</dbReference>
<dbReference type="PANTHER" id="PTHR12345">
    <property type="entry name" value="SYNTENIN RELATED"/>
    <property type="match status" value="1"/>
</dbReference>
<organism evidence="4">
    <name type="scientific">Drosophila grimshawi</name>
    <name type="common">Hawaiian fruit fly</name>
    <name type="synonym">Idiomyia grimshawi</name>
    <dbReference type="NCBI Taxonomy" id="7222"/>
    <lineage>
        <taxon>Eukaryota</taxon>
        <taxon>Metazoa</taxon>
        <taxon>Ecdysozoa</taxon>
        <taxon>Arthropoda</taxon>
        <taxon>Hexapoda</taxon>
        <taxon>Insecta</taxon>
        <taxon>Pterygota</taxon>
        <taxon>Neoptera</taxon>
        <taxon>Endopterygota</taxon>
        <taxon>Diptera</taxon>
        <taxon>Brachycera</taxon>
        <taxon>Muscomorpha</taxon>
        <taxon>Ephydroidea</taxon>
        <taxon>Drosophilidae</taxon>
        <taxon>Drosophila</taxon>
        <taxon>Hawaiian Drosophila</taxon>
    </lineage>
</organism>
<dbReference type="eggNOG" id="ENOG502QPSN">
    <property type="taxonomic scope" value="Eukaryota"/>
</dbReference>
<dbReference type="Proteomes" id="UP000001070">
    <property type="component" value="Unassembled WGS sequence"/>
</dbReference>
<feature type="compositionally biased region" description="Polar residues" evidence="2">
    <location>
        <begin position="707"/>
        <end position="726"/>
    </location>
</feature>
<dbReference type="STRING" id="7222.B4JEX4"/>
<evidence type="ECO:0000256" key="2">
    <source>
        <dbReference type="SAM" id="MobiDB-lite"/>
    </source>
</evidence>
<feature type="compositionally biased region" description="Low complexity" evidence="2">
    <location>
        <begin position="607"/>
        <end position="617"/>
    </location>
</feature>
<evidence type="ECO:0000313" key="3">
    <source>
        <dbReference type="EMBL" id="EDV93255.1"/>
    </source>
</evidence>
<evidence type="ECO:0000256" key="1">
    <source>
        <dbReference type="ARBA" id="ARBA00022737"/>
    </source>
</evidence>
<feature type="region of interest" description="Disordered" evidence="2">
    <location>
        <begin position="285"/>
        <end position="306"/>
    </location>
</feature>
<feature type="compositionally biased region" description="Low complexity" evidence="2">
    <location>
        <begin position="483"/>
        <end position="492"/>
    </location>
</feature>
<dbReference type="OMA" id="PPKTQSC"/>
<protein>
    <submittedName>
        <fullName evidence="3">GH18364</fullName>
    </submittedName>
</protein>
<sequence>MAAAAAAVPAASATTATTTAAPTTATPANAPAIASGASAAQFREIHKNTWLKRLTADGKKLTVGPKKSECSWVVFCVHDDTDALLEGYAEPRQAAAHMPEWAVSLRDTLHISHALIPNSHEFEFVVTLSNEVLRFHAVSWEIMQEWVETLRSKLREMKILSPRENLYTKLPEMRAPLLPTRDPTSPLPAPPPVPAAMVPGVERITATTHQQHSQPAANDQTTSRATATATAIASTSVIEAAVAAAITATPAPPPPATSMSNTLTQHLLNMLSDPISTYSEQISETASPTLTEGGHEPDPEPEPLVSELPSEAATDFNLSDDEFLSPILRNGVRLDVAAASAQRISADQILNFEQMVQCERLIPRPQTSRSMSAGAADKSKRPQRKSPQPKVVQGLAGSSTAIEETGDNNITIIQVSNTDTTNAETKPPELPPKNKIVADIFRFPEISVKAKTKNHKPQQNDYKSNVQIIPSNSNTIQVLSQPSSSSNISNSNPYTIPLKPNASNTPSQNASTNTTLVQVLADGEKMSQQPTATTVAVYGTCYPTGSGGVGGASIKPLTPKMSKKIILSANSSGITNIRINNEQANDANVISGNVHYEKVFLSSSIPISSSNSSNCSPTAGRAERATSSQTPSQTQAQIVESTANGSPALPRRGIAIASPTPPSSSVRARPQLTRGLTELVISTRPSRRDFHYLKLLNTPLKTKTGHKTSSANANNNIEQNVATTTPSSGSSSSNAMPAHAQQVADNSIEQRRRSSSTSDAQAPLQRGATVQVATTQVSSPRGANNNEFVVPVAVRSAAASAFRMQSPPQSLGQAQAAAQSNGGGSSSKRLTLREQQVMQLRREIMHPGGVRLNLRRKDCVGSIAWVDAFGGVWIAGWKQKEHPVLYNALHIGDQLLSIAGVSISTAAEANKIIRNTNTLFVEVLLRRMPFGRAYAIRRDRDGQCLGLIRDGNTSTIVDVVPNSLAARHGLPPKAQSCDGSSLTFWILTEINGRPLNLFFKDFEIRDRLNSVGRDISILVQPSDLITKLKKQLKSLRGYKDYLVQ</sequence>
<dbReference type="PANTHER" id="PTHR12345:SF11">
    <property type="entry name" value="FI13065P"/>
    <property type="match status" value="1"/>
</dbReference>
<dbReference type="GO" id="GO:0005886">
    <property type="term" value="C:plasma membrane"/>
    <property type="evidence" value="ECO:0007669"/>
    <property type="project" value="TreeGrafter"/>
</dbReference>
<feature type="region of interest" description="Disordered" evidence="2">
    <location>
        <begin position="362"/>
        <end position="396"/>
    </location>
</feature>
<dbReference type="HOGENOM" id="CLU_297959_0_0_1"/>
<dbReference type="FunCoup" id="B4JEX4">
    <property type="interactions" value="264"/>
</dbReference>
<feature type="region of interest" description="Disordered" evidence="2">
    <location>
        <begin position="207"/>
        <end position="227"/>
    </location>
</feature>
<feature type="region of interest" description="Disordered" evidence="2">
    <location>
        <begin position="804"/>
        <end position="829"/>
    </location>
</feature>
<name>B4JEX4_DROGR</name>
<dbReference type="PhylomeDB" id="B4JEX4"/>
<evidence type="ECO:0000313" key="4">
    <source>
        <dbReference type="Proteomes" id="UP000001070"/>
    </source>
</evidence>